<dbReference type="InterPro" id="IPR058917">
    <property type="entry name" value="RESC6_dom"/>
</dbReference>
<dbReference type="Pfam" id="PF26188">
    <property type="entry name" value="RESC6"/>
    <property type="match status" value="1"/>
</dbReference>
<dbReference type="PANTHER" id="PTHR21228:SF40">
    <property type="entry name" value="LD45607P"/>
    <property type="match status" value="1"/>
</dbReference>
<dbReference type="OrthoDB" id="46898at2759"/>
<dbReference type="GO" id="GO:0000963">
    <property type="term" value="P:mitochondrial RNA processing"/>
    <property type="evidence" value="ECO:0007669"/>
    <property type="project" value="TreeGrafter"/>
</dbReference>
<dbReference type="GO" id="GO:0044528">
    <property type="term" value="P:regulation of mitochondrial mRNA stability"/>
    <property type="evidence" value="ECO:0007669"/>
    <property type="project" value="TreeGrafter"/>
</dbReference>
<accession>A0A9K3Q2G2</accession>
<proteinExistence type="predicted"/>
<dbReference type="GO" id="GO:0005759">
    <property type="term" value="C:mitochondrial matrix"/>
    <property type="evidence" value="ECO:0007669"/>
    <property type="project" value="TreeGrafter"/>
</dbReference>
<dbReference type="AlphaFoldDB" id="A0A9K3Q2G2"/>
<dbReference type="EMBL" id="JAGRRH010000006">
    <property type="protein sequence ID" value="KAG7368473.1"/>
    <property type="molecule type" value="Genomic_DNA"/>
</dbReference>
<keyword evidence="4" id="KW-1185">Reference proteome</keyword>
<name>A0A9K3Q2G2_9STRA</name>
<evidence type="ECO:0000313" key="3">
    <source>
        <dbReference type="EMBL" id="KAG7368473.1"/>
    </source>
</evidence>
<organism evidence="3 4">
    <name type="scientific">Nitzschia inconspicua</name>
    <dbReference type="NCBI Taxonomy" id="303405"/>
    <lineage>
        <taxon>Eukaryota</taxon>
        <taxon>Sar</taxon>
        <taxon>Stramenopiles</taxon>
        <taxon>Ochrophyta</taxon>
        <taxon>Bacillariophyta</taxon>
        <taxon>Bacillariophyceae</taxon>
        <taxon>Bacillariophycidae</taxon>
        <taxon>Bacillariales</taxon>
        <taxon>Bacillariaceae</taxon>
        <taxon>Nitzschia</taxon>
    </lineage>
</organism>
<gene>
    <name evidence="3" type="ORF">IV203_031216</name>
</gene>
<dbReference type="Proteomes" id="UP000693970">
    <property type="component" value="Unassembled WGS sequence"/>
</dbReference>
<evidence type="ECO:0000313" key="4">
    <source>
        <dbReference type="Proteomes" id="UP000693970"/>
    </source>
</evidence>
<dbReference type="InterPro" id="IPR050870">
    <property type="entry name" value="FAST_kinase"/>
</dbReference>
<sequence length="816" mass="90853">MSIFSSSSSSSLLFSEQQTSDWAANDSEIVKSIVQAKTTREVDQRLRQAFLGTNKTSSFQPTIDSMDEQSSSETTQIHSKLPLSRLSLSVSSTLLRRMAHVSINEARAQKNQSASQATEDDGLLREDILVDLLKSIGAQLVTARRSLHSSTTLDVVAMSDVLQAFAVFASGGSSTREKLIPLATIVVELLDSVERTTLYSIKPIRLVQCLQAITKLDIRQSSLQQKIYERLLRPDAISRLPARFLAHGLSTFASTQQTRSTADTAADKARYDQNTSIKLLSRAFMRRLRKKKVLEEATVEDLTRALVATSSLLKLGTMESMEDEVAIFGFTSLRRALDLHLAIKKENGSLLLMTSQVVDLISSWSVLTDRNREDTVIDHLMQVCVEDGVLQSCTTRQLVSIINAVQKLDVTDRSQLAEAVGNRFLTLVEAQTEAQRSDEINPTFVNELLRWSILNHRKEKEVQRPYIEAALILFQQKTFLSRCSVAEISNFLWFLSSTRTFNEGVVKTIGSQLLDPDLVDSSSANEASRILATFTSLVSLAKTPPSDTVLQIQDDLFHNYGGHLLTSSLTPAEISSSLYAYAKASYLHDMGIFDHLVGLLASSRRVCTSRQLSQSLWSCGKMAVWENYNLINGAETPELHHDVPYLLDAKLVAAELIHRVKDLTTADISQTIWALGRLDIQDDAMLSAFIRQAMEHSSELSSGQISNILWGMAETRQRNTDVIAKLSLRLTKNEVYTSPMEASSALFSLGKLDWYDEVVFEKLSNTILEQIEDTNAQSIANALWAYRTVGLPAPQKLLNTWATEKLGLQNFKVLEE</sequence>
<feature type="region of interest" description="Disordered" evidence="1">
    <location>
        <begin position="57"/>
        <end position="77"/>
    </location>
</feature>
<comment type="caution">
    <text evidence="3">The sequence shown here is derived from an EMBL/GenBank/DDBJ whole genome shotgun (WGS) entry which is preliminary data.</text>
</comment>
<dbReference type="GO" id="GO:0035770">
    <property type="term" value="C:ribonucleoprotein granule"/>
    <property type="evidence" value="ECO:0007669"/>
    <property type="project" value="TreeGrafter"/>
</dbReference>
<evidence type="ECO:0000256" key="1">
    <source>
        <dbReference type="SAM" id="MobiDB-lite"/>
    </source>
</evidence>
<protein>
    <recommendedName>
        <fullName evidence="2">RNA-editing substrate-binding complex 6 protein domain-containing protein</fullName>
    </recommendedName>
</protein>
<dbReference type="PANTHER" id="PTHR21228">
    <property type="entry name" value="FAST LEU-RICH DOMAIN-CONTAINING"/>
    <property type="match status" value="1"/>
</dbReference>
<reference evidence="3" key="1">
    <citation type="journal article" date="2021" name="Sci. Rep.">
        <title>Diploid genomic architecture of Nitzschia inconspicua, an elite biomass production diatom.</title>
        <authorList>
            <person name="Oliver A."/>
            <person name="Podell S."/>
            <person name="Pinowska A."/>
            <person name="Traller J.C."/>
            <person name="Smith S.R."/>
            <person name="McClure R."/>
            <person name="Beliaev A."/>
            <person name="Bohutskyi P."/>
            <person name="Hill E.A."/>
            <person name="Rabines A."/>
            <person name="Zheng H."/>
            <person name="Allen L.Z."/>
            <person name="Kuo A."/>
            <person name="Grigoriev I.V."/>
            <person name="Allen A.E."/>
            <person name="Hazlebeck D."/>
            <person name="Allen E.E."/>
        </authorList>
    </citation>
    <scope>NUCLEOTIDE SEQUENCE</scope>
    <source>
        <strain evidence="3">Hildebrandi</strain>
    </source>
</reference>
<feature type="domain" description="RNA-editing substrate-binding complex 6 protein" evidence="2">
    <location>
        <begin position="659"/>
        <end position="795"/>
    </location>
</feature>
<evidence type="ECO:0000259" key="2">
    <source>
        <dbReference type="Pfam" id="PF26188"/>
    </source>
</evidence>
<reference evidence="3" key="2">
    <citation type="submission" date="2021-04" db="EMBL/GenBank/DDBJ databases">
        <authorList>
            <person name="Podell S."/>
        </authorList>
    </citation>
    <scope>NUCLEOTIDE SEQUENCE</scope>
    <source>
        <strain evidence="3">Hildebrandi</strain>
    </source>
</reference>
<dbReference type="GO" id="GO:0003723">
    <property type="term" value="F:RNA binding"/>
    <property type="evidence" value="ECO:0007669"/>
    <property type="project" value="TreeGrafter"/>
</dbReference>